<comment type="subunit">
    <text evidence="3">Component of the 19S proteasome regulatory particle complex. The 26S proteasome consists of a 20S core particle (CP) and two 19S regulatory subunits (RP). The regulatory particle is made of a lid composed of 9 subunits including PSMD13, a base containing 6 ATPases and few additional components.</text>
</comment>
<name>A0A016S5N0_9BILA</name>
<feature type="domain" description="PCI" evidence="9">
    <location>
        <begin position="208"/>
        <end position="378"/>
    </location>
</feature>
<dbReference type="Pfam" id="PF01399">
    <property type="entry name" value="PCI"/>
    <property type="match status" value="1"/>
</dbReference>
<dbReference type="GO" id="GO:0005198">
    <property type="term" value="F:structural molecule activity"/>
    <property type="evidence" value="ECO:0007669"/>
    <property type="project" value="TreeGrafter"/>
</dbReference>
<dbReference type="InterPro" id="IPR054179">
    <property type="entry name" value="PSD13_N"/>
</dbReference>
<dbReference type="InterPro" id="IPR035298">
    <property type="entry name" value="PSMD13"/>
</dbReference>
<dbReference type="InterPro" id="IPR000717">
    <property type="entry name" value="PCI_dom"/>
</dbReference>
<dbReference type="PROSITE" id="PS50250">
    <property type="entry name" value="PCI"/>
    <property type="match status" value="1"/>
</dbReference>
<dbReference type="Proteomes" id="UP000024635">
    <property type="component" value="Unassembled WGS sequence"/>
</dbReference>
<evidence type="ECO:0000256" key="8">
    <source>
        <dbReference type="ARBA" id="ARBA00032323"/>
    </source>
</evidence>
<accession>A0A016S5N0</accession>
<evidence type="ECO:0000313" key="11">
    <source>
        <dbReference type="Proteomes" id="UP000024635"/>
    </source>
</evidence>
<protein>
    <recommendedName>
        <fullName evidence="4">26S proteasome non-ATPase regulatory subunit 13</fullName>
    </recommendedName>
    <alternativeName>
        <fullName evidence="6">26S proteasome regulatory subunit RPN9</fullName>
    </alternativeName>
    <alternativeName>
        <fullName evidence="8">26S proteasome regulatory subunit S11</fullName>
    </alternativeName>
    <alternativeName>
        <fullName evidence="7">26S proteasome regulatory subunit p40.5</fullName>
    </alternativeName>
</protein>
<evidence type="ECO:0000256" key="2">
    <source>
        <dbReference type="ARBA" id="ARBA00006207"/>
    </source>
</evidence>
<evidence type="ECO:0000313" key="10">
    <source>
        <dbReference type="EMBL" id="EYB85965.1"/>
    </source>
</evidence>
<evidence type="ECO:0000256" key="1">
    <source>
        <dbReference type="ARBA" id="ARBA00002362"/>
    </source>
</evidence>
<organism evidence="10 11">
    <name type="scientific">Ancylostoma ceylanicum</name>
    <dbReference type="NCBI Taxonomy" id="53326"/>
    <lineage>
        <taxon>Eukaryota</taxon>
        <taxon>Metazoa</taxon>
        <taxon>Ecdysozoa</taxon>
        <taxon>Nematoda</taxon>
        <taxon>Chromadorea</taxon>
        <taxon>Rhabditida</taxon>
        <taxon>Rhabditina</taxon>
        <taxon>Rhabditomorpha</taxon>
        <taxon>Strongyloidea</taxon>
        <taxon>Ancylostomatidae</taxon>
        <taxon>Ancylostomatinae</taxon>
        <taxon>Ancylostoma</taxon>
    </lineage>
</organism>
<evidence type="ECO:0000256" key="4">
    <source>
        <dbReference type="ARBA" id="ARBA00015732"/>
    </source>
</evidence>
<keyword evidence="5" id="KW-0647">Proteasome</keyword>
<keyword evidence="11" id="KW-1185">Reference proteome</keyword>
<evidence type="ECO:0000259" key="9">
    <source>
        <dbReference type="PROSITE" id="PS50250"/>
    </source>
</evidence>
<dbReference type="AlphaFoldDB" id="A0A016S5N0"/>
<evidence type="ECO:0000256" key="3">
    <source>
        <dbReference type="ARBA" id="ARBA00011441"/>
    </source>
</evidence>
<dbReference type="STRING" id="53326.A0A016S5N0"/>
<evidence type="ECO:0000256" key="6">
    <source>
        <dbReference type="ARBA" id="ARBA00029749"/>
    </source>
</evidence>
<dbReference type="EMBL" id="JARK01001623">
    <property type="protein sequence ID" value="EYB85965.1"/>
    <property type="molecule type" value="Genomic_DNA"/>
</dbReference>
<dbReference type="GO" id="GO:0008541">
    <property type="term" value="C:proteasome regulatory particle, lid subcomplex"/>
    <property type="evidence" value="ECO:0007669"/>
    <property type="project" value="TreeGrafter"/>
</dbReference>
<dbReference type="SUPFAM" id="SSF46785">
    <property type="entry name" value="Winged helix' DNA-binding domain"/>
    <property type="match status" value="1"/>
</dbReference>
<dbReference type="GO" id="GO:0005634">
    <property type="term" value="C:nucleus"/>
    <property type="evidence" value="ECO:0007669"/>
    <property type="project" value="TreeGrafter"/>
</dbReference>
<sequence length="418" mass="48135">MTLNHFLIVPRFFWFLFGNEAVFRYISAKMSEKVEAYLAKNKKSAKSDVADIWLKFEQLYSRKLWHQLTQEIRAAQANPAFTASLNQKEFYDGFISEFEHRINALQLVEIVLPIAKYIFDQNKEAAYEFLSKIEKTVNKDKIALARVHAGQIELRLNHKDASDRLVDIKKVRDMIESTQKEIESFVGVTEAHAPFYKVSAMYLKEVGDFAGYYREALRYLGVEDIGKMTPEERHVQAVLIGFAALLGENVYNFGELLAHPILKALEGSSEKWLSEVLYAFNCGDLNKFYSLEKQWSEWDDLKRKKDFLVGKIRLLAIMELALARPSKERRISFKEIATKCQVQKNEVEFLVMKALSKDLVRGAIDQVNQAVLITWVQPRVLNTSQVLSMANRIAAWSKDVIAMENIVSENAREILTKS</sequence>
<comment type="function">
    <text evidence="1">Component of the 26S proteasome, a multiprotein complex involved in the ATP-dependent degradation of ubiquitinated proteins. This complex plays a key role in the maintenance of protein homeostasis by removing misfolded or damaged proteins, which could impair cellular functions, and by removing proteins whose functions are no longer required. Therefore, the proteasome participates in numerous cellular processes, including cell cycle progression, apoptosis, or DNA damage repair.</text>
</comment>
<dbReference type="Pfam" id="PF22037">
    <property type="entry name" value="PSD13_N"/>
    <property type="match status" value="1"/>
</dbReference>
<dbReference type="OrthoDB" id="1093at2759"/>
<comment type="caution">
    <text evidence="10">The sequence shown here is derived from an EMBL/GenBank/DDBJ whole genome shotgun (WGS) entry which is preliminary data.</text>
</comment>
<dbReference type="PANTHER" id="PTHR10539">
    <property type="entry name" value="26S PROTEASOME NON-ATPASE REGULATORY SUBUNIT 13"/>
    <property type="match status" value="1"/>
</dbReference>
<dbReference type="InterPro" id="IPR036390">
    <property type="entry name" value="WH_DNA-bd_sf"/>
</dbReference>
<dbReference type="PANTHER" id="PTHR10539:SF0">
    <property type="entry name" value="26S PROTEASOME NON-ATPASE REGULATORY SUBUNIT 13"/>
    <property type="match status" value="1"/>
</dbReference>
<reference evidence="11" key="1">
    <citation type="journal article" date="2015" name="Nat. Genet.">
        <title>The genome and transcriptome of the zoonotic hookworm Ancylostoma ceylanicum identify infection-specific gene families.</title>
        <authorList>
            <person name="Schwarz E.M."/>
            <person name="Hu Y."/>
            <person name="Antoshechkin I."/>
            <person name="Miller M.M."/>
            <person name="Sternberg P.W."/>
            <person name="Aroian R.V."/>
        </authorList>
    </citation>
    <scope>NUCLEOTIDE SEQUENCE</scope>
    <source>
        <strain evidence="11">HY135</strain>
    </source>
</reference>
<evidence type="ECO:0000256" key="5">
    <source>
        <dbReference type="ARBA" id="ARBA00022942"/>
    </source>
</evidence>
<comment type="similarity">
    <text evidence="2">Belongs to the proteasome subunit S11 family.</text>
</comment>
<dbReference type="SMART" id="SM00088">
    <property type="entry name" value="PINT"/>
    <property type="match status" value="1"/>
</dbReference>
<proteinExistence type="inferred from homology"/>
<gene>
    <name evidence="10" type="primary">Acey_s0287.g1437</name>
    <name evidence="10" type="synonym">Acey-rpn-9</name>
    <name evidence="10" type="ORF">Y032_0287g1437</name>
</gene>
<evidence type="ECO:0000256" key="7">
    <source>
        <dbReference type="ARBA" id="ARBA00031303"/>
    </source>
</evidence>
<dbReference type="GO" id="GO:0006511">
    <property type="term" value="P:ubiquitin-dependent protein catabolic process"/>
    <property type="evidence" value="ECO:0007669"/>
    <property type="project" value="TreeGrafter"/>
</dbReference>
<dbReference type="GO" id="GO:0005829">
    <property type="term" value="C:cytosol"/>
    <property type="evidence" value="ECO:0007669"/>
    <property type="project" value="TreeGrafter"/>
</dbReference>